<dbReference type="GO" id="GO:0032259">
    <property type="term" value="P:methylation"/>
    <property type="evidence" value="ECO:0007669"/>
    <property type="project" value="UniProtKB-KW"/>
</dbReference>
<evidence type="ECO:0000256" key="7">
    <source>
        <dbReference type="ARBA" id="ARBA00023204"/>
    </source>
</evidence>
<comment type="catalytic activity">
    <reaction evidence="1 9">
        <text>a 4-O-methyl-thymidine in DNA + L-cysteinyl-[protein] = a thymidine in DNA + S-methyl-L-cysteinyl-[protein]</text>
        <dbReference type="Rhea" id="RHEA:53428"/>
        <dbReference type="Rhea" id="RHEA-COMP:10131"/>
        <dbReference type="Rhea" id="RHEA-COMP:10132"/>
        <dbReference type="Rhea" id="RHEA-COMP:13555"/>
        <dbReference type="Rhea" id="RHEA-COMP:13556"/>
        <dbReference type="ChEBI" id="CHEBI:29950"/>
        <dbReference type="ChEBI" id="CHEBI:82612"/>
        <dbReference type="ChEBI" id="CHEBI:137386"/>
        <dbReference type="ChEBI" id="CHEBI:137387"/>
        <dbReference type="EC" id="2.1.1.63"/>
    </reaction>
</comment>
<name>A0A1F2PJG4_9FIRM</name>
<dbReference type="GO" id="GO:0003908">
    <property type="term" value="F:methylated-DNA-[protein]-cysteine S-methyltransferase activity"/>
    <property type="evidence" value="ECO:0007669"/>
    <property type="project" value="UniProtKB-UniRule"/>
</dbReference>
<evidence type="ECO:0000313" key="12">
    <source>
        <dbReference type="EMBL" id="OFV70992.1"/>
    </source>
</evidence>
<comment type="miscellaneous">
    <text evidence="9">This enzyme catalyzes only one turnover and therefore is not strictly catalytic. According to one definition, an enzyme is a biocatalyst that acts repeatedly and over many reaction cycles.</text>
</comment>
<gene>
    <name evidence="12" type="primary">ogt</name>
    <name evidence="12" type="ORF">ACWI_15780</name>
</gene>
<dbReference type="Gene3D" id="1.10.10.10">
    <property type="entry name" value="Winged helix-like DNA-binding domain superfamily/Winged helix DNA-binding domain"/>
    <property type="match status" value="1"/>
</dbReference>
<evidence type="ECO:0000256" key="3">
    <source>
        <dbReference type="ARBA" id="ARBA00022490"/>
    </source>
</evidence>
<feature type="active site" description="Nucleophile; methyl group acceptor" evidence="9">
    <location>
        <position position="126"/>
    </location>
</feature>
<evidence type="ECO:0000256" key="8">
    <source>
        <dbReference type="ARBA" id="ARBA00049348"/>
    </source>
</evidence>
<dbReference type="EMBL" id="LKEU01000027">
    <property type="protein sequence ID" value="OFV70992.1"/>
    <property type="molecule type" value="Genomic_DNA"/>
</dbReference>
<dbReference type="InterPro" id="IPR001497">
    <property type="entry name" value="MethylDNA_cys_MeTrfase_AS"/>
</dbReference>
<dbReference type="CDD" id="cd06445">
    <property type="entry name" value="ATase"/>
    <property type="match status" value="1"/>
</dbReference>
<keyword evidence="4 9" id="KW-0489">Methyltransferase</keyword>
<evidence type="ECO:0000256" key="5">
    <source>
        <dbReference type="ARBA" id="ARBA00022679"/>
    </source>
</evidence>
<evidence type="ECO:0000256" key="4">
    <source>
        <dbReference type="ARBA" id="ARBA00022603"/>
    </source>
</evidence>
<keyword evidence="5 9" id="KW-0808">Transferase</keyword>
<feature type="domain" description="Methylguanine DNA methyltransferase ribonuclease-like" evidence="11">
    <location>
        <begin position="10"/>
        <end position="69"/>
    </location>
</feature>
<dbReference type="Pfam" id="PF01035">
    <property type="entry name" value="DNA_binding_1"/>
    <property type="match status" value="1"/>
</dbReference>
<dbReference type="SUPFAM" id="SSF53155">
    <property type="entry name" value="Methylated DNA-protein cysteine methyltransferase domain"/>
    <property type="match status" value="1"/>
</dbReference>
<dbReference type="GO" id="GO:0005737">
    <property type="term" value="C:cytoplasm"/>
    <property type="evidence" value="ECO:0007669"/>
    <property type="project" value="UniProtKB-SubCell"/>
</dbReference>
<organism evidence="12 13">
    <name type="scientific">Acetobacterium wieringae</name>
    <dbReference type="NCBI Taxonomy" id="52694"/>
    <lineage>
        <taxon>Bacteria</taxon>
        <taxon>Bacillati</taxon>
        <taxon>Bacillota</taxon>
        <taxon>Clostridia</taxon>
        <taxon>Eubacteriales</taxon>
        <taxon>Eubacteriaceae</taxon>
        <taxon>Acetobacterium</taxon>
    </lineage>
</organism>
<evidence type="ECO:0000259" key="11">
    <source>
        <dbReference type="Pfam" id="PF02870"/>
    </source>
</evidence>
<comment type="similarity">
    <text evidence="2 9">Belongs to the MGMT family.</text>
</comment>
<dbReference type="EC" id="2.1.1.63" evidence="9"/>
<proteinExistence type="inferred from homology"/>
<dbReference type="STRING" id="52694.ACWI_15780"/>
<dbReference type="PANTHER" id="PTHR10815">
    <property type="entry name" value="METHYLATED-DNA--PROTEIN-CYSTEINE METHYLTRANSFERASE"/>
    <property type="match status" value="1"/>
</dbReference>
<dbReference type="Proteomes" id="UP000176244">
    <property type="component" value="Unassembled WGS sequence"/>
</dbReference>
<comment type="caution">
    <text evidence="12">The sequence shown here is derived from an EMBL/GenBank/DDBJ whole genome shotgun (WGS) entry which is preliminary data.</text>
</comment>
<keyword evidence="6 9" id="KW-0227">DNA damage</keyword>
<comment type="catalytic activity">
    <reaction evidence="8 9">
        <text>a 6-O-methyl-2'-deoxyguanosine in DNA + L-cysteinyl-[protein] = S-methyl-L-cysteinyl-[protein] + a 2'-deoxyguanosine in DNA</text>
        <dbReference type="Rhea" id="RHEA:24000"/>
        <dbReference type="Rhea" id="RHEA-COMP:10131"/>
        <dbReference type="Rhea" id="RHEA-COMP:10132"/>
        <dbReference type="Rhea" id="RHEA-COMP:11367"/>
        <dbReference type="Rhea" id="RHEA-COMP:11368"/>
        <dbReference type="ChEBI" id="CHEBI:29950"/>
        <dbReference type="ChEBI" id="CHEBI:82612"/>
        <dbReference type="ChEBI" id="CHEBI:85445"/>
        <dbReference type="ChEBI" id="CHEBI:85448"/>
        <dbReference type="EC" id="2.1.1.63"/>
    </reaction>
</comment>
<protein>
    <recommendedName>
        <fullName evidence="9">Methylated-DNA--protein-cysteine methyltransferase</fullName>
        <ecNumber evidence="9">2.1.1.63</ecNumber>
    </recommendedName>
    <alternativeName>
        <fullName evidence="9">6-O-methylguanine-DNA methyltransferase</fullName>
        <shortName evidence="9">MGMT</shortName>
    </alternativeName>
    <alternativeName>
        <fullName evidence="9">O-6-methylguanine-DNA-alkyltransferase</fullName>
    </alternativeName>
</protein>
<dbReference type="Gene3D" id="3.30.160.70">
    <property type="entry name" value="Methylated DNA-protein cysteine methyltransferase domain"/>
    <property type="match status" value="1"/>
</dbReference>
<dbReference type="InterPro" id="IPR023546">
    <property type="entry name" value="MGMT"/>
</dbReference>
<dbReference type="PANTHER" id="PTHR10815:SF5">
    <property type="entry name" value="METHYLATED-DNA--PROTEIN-CYSTEINE METHYLTRANSFERASE"/>
    <property type="match status" value="1"/>
</dbReference>
<evidence type="ECO:0000313" key="13">
    <source>
        <dbReference type="Proteomes" id="UP000176244"/>
    </source>
</evidence>
<dbReference type="InterPro" id="IPR008332">
    <property type="entry name" value="MethylG_MeTrfase_N"/>
</dbReference>
<evidence type="ECO:0000256" key="2">
    <source>
        <dbReference type="ARBA" id="ARBA00008711"/>
    </source>
</evidence>
<evidence type="ECO:0000256" key="9">
    <source>
        <dbReference type="HAMAP-Rule" id="MF_00772"/>
    </source>
</evidence>
<dbReference type="Pfam" id="PF02870">
    <property type="entry name" value="Methyltransf_1N"/>
    <property type="match status" value="1"/>
</dbReference>
<evidence type="ECO:0000259" key="10">
    <source>
        <dbReference type="Pfam" id="PF01035"/>
    </source>
</evidence>
<dbReference type="InterPro" id="IPR036631">
    <property type="entry name" value="MGMT_N_sf"/>
</dbReference>
<comment type="subcellular location">
    <subcellularLocation>
        <location evidence="9">Cytoplasm</location>
    </subcellularLocation>
</comment>
<accession>A0A1F2PJG4</accession>
<keyword evidence="7 9" id="KW-0234">DNA repair</keyword>
<dbReference type="InterPro" id="IPR036217">
    <property type="entry name" value="MethylDNA_cys_MeTrfase_DNAb"/>
</dbReference>
<dbReference type="InterPro" id="IPR014048">
    <property type="entry name" value="MethylDNA_cys_MeTrfase_DNA-bd"/>
</dbReference>
<evidence type="ECO:0000256" key="1">
    <source>
        <dbReference type="ARBA" id="ARBA00001286"/>
    </source>
</evidence>
<dbReference type="GO" id="GO:0006307">
    <property type="term" value="P:DNA alkylation repair"/>
    <property type="evidence" value="ECO:0007669"/>
    <property type="project" value="UniProtKB-UniRule"/>
</dbReference>
<dbReference type="InterPro" id="IPR036388">
    <property type="entry name" value="WH-like_DNA-bd_sf"/>
</dbReference>
<dbReference type="FunFam" id="1.10.10.10:FF:000214">
    <property type="entry name" value="Methylated-DNA--protein-cysteine methyltransferase"/>
    <property type="match status" value="1"/>
</dbReference>
<evidence type="ECO:0000256" key="6">
    <source>
        <dbReference type="ARBA" id="ARBA00022763"/>
    </source>
</evidence>
<reference evidence="12 13" key="1">
    <citation type="submission" date="2015-09" db="EMBL/GenBank/DDBJ databases">
        <title>Genome sequence of Acetobacterium wieringae DSM 1911.</title>
        <authorList>
            <person name="Poehlein A."/>
            <person name="Bengelsdorf F.R."/>
            <person name="Schiel-Bengelsdorf B."/>
            <person name="Duerre P."/>
            <person name="Daniel R."/>
        </authorList>
    </citation>
    <scope>NUCLEOTIDE SEQUENCE [LARGE SCALE GENOMIC DNA]</scope>
    <source>
        <strain evidence="12 13">DSM 1911</strain>
    </source>
</reference>
<keyword evidence="3 9" id="KW-0963">Cytoplasm</keyword>
<dbReference type="SUPFAM" id="SSF46767">
    <property type="entry name" value="Methylated DNA-protein cysteine methyltransferase, C-terminal domain"/>
    <property type="match status" value="1"/>
</dbReference>
<sequence>MNMMKNGFCYQTPLGKIVIIENGEAITGLSFEKALPDQVNHRETPLLKEAGQQVAQYLQGKRRSFDLPLCPQGTDFQQKVWKALQEIPYGEVCSYQDIARAIGNEKACRAVGGANNKNPISIIIPCHRVIGANGSLVGYGGGLDIKQKLLTLENQMK</sequence>
<feature type="domain" description="Methylated-DNA-[protein]-cysteine S-methyltransferase DNA binding" evidence="10">
    <location>
        <begin position="75"/>
        <end position="154"/>
    </location>
</feature>
<comment type="function">
    <text evidence="9">Involved in the cellular defense against the biological effects of O6-methylguanine (O6-MeG) and O4-methylthymine (O4-MeT) in DNA. Repairs the methylated nucleobase in DNA by stoichiometrically transferring the methyl group to a cysteine residue in the enzyme. This is a suicide reaction: the enzyme is irreversibly inactivated.</text>
</comment>
<dbReference type="NCBIfam" id="TIGR00589">
    <property type="entry name" value="ogt"/>
    <property type="match status" value="1"/>
</dbReference>
<dbReference type="PROSITE" id="PS00374">
    <property type="entry name" value="MGMT"/>
    <property type="match status" value="1"/>
</dbReference>
<dbReference type="AlphaFoldDB" id="A0A1F2PJG4"/>
<dbReference type="HAMAP" id="MF_00772">
    <property type="entry name" value="OGT"/>
    <property type="match status" value="1"/>
</dbReference>